<feature type="signal peptide" evidence="1">
    <location>
        <begin position="1"/>
        <end position="21"/>
    </location>
</feature>
<sequence length="323" mass="36328">MRRSLLIAGALCLAIVSVAQKAPKKQNTKWRKGAVLSIVGAQTGSRNYVNAPEKYSLTGVASLYLYANKGWGKSGWDTSKYESRHTWNSMAELSYGLSNVQSTGIRKVDDKLELYTRYTGHINRRMGFGISGDLRTQFSNGYDYSEAPRRRVSGFFAPAYLTFHAGLHLTPAKNLFFAAGPFARWVIVSNSPYSFTYQGGVKPDGGTEQTLASRYAVDPVKTSRFETGAMLSLGYQRKLMKNVYYRGRADWSWDFNAKRIGRETNYMDVYFTNNISLHVNKWLKVIYNYDLIYDGNLRVFGDNKNDDAAQMRSILGVGVGVGF</sequence>
<accession>A0A4V6P682</accession>
<evidence type="ECO:0000313" key="2">
    <source>
        <dbReference type="EMBL" id="TCZ73622.1"/>
    </source>
</evidence>
<feature type="chain" id="PRO_5020809114" evidence="1">
    <location>
        <begin position="22"/>
        <end position="323"/>
    </location>
</feature>
<keyword evidence="3" id="KW-1185">Reference proteome</keyword>
<organism evidence="2 3">
    <name type="scientific">Flaviaesturariibacter aridisoli</name>
    <dbReference type="NCBI Taxonomy" id="2545761"/>
    <lineage>
        <taxon>Bacteria</taxon>
        <taxon>Pseudomonadati</taxon>
        <taxon>Bacteroidota</taxon>
        <taxon>Chitinophagia</taxon>
        <taxon>Chitinophagales</taxon>
        <taxon>Chitinophagaceae</taxon>
        <taxon>Flaviaestuariibacter</taxon>
    </lineage>
</organism>
<dbReference type="EMBL" id="SKFH01000005">
    <property type="protein sequence ID" value="TCZ73622.1"/>
    <property type="molecule type" value="Genomic_DNA"/>
</dbReference>
<dbReference type="AlphaFoldDB" id="A0A4V6P682"/>
<proteinExistence type="predicted"/>
<reference evidence="2 3" key="1">
    <citation type="submission" date="2019-03" db="EMBL/GenBank/DDBJ databases">
        <authorList>
            <person name="Kim M.K.M."/>
        </authorList>
    </citation>
    <scope>NUCLEOTIDE SEQUENCE [LARGE SCALE GENOMIC DNA]</scope>
    <source>
        <strain evidence="2 3">17J68-15</strain>
    </source>
</reference>
<dbReference type="RefSeq" id="WP_131851027.1">
    <property type="nucleotide sequence ID" value="NZ_SKFH01000005.1"/>
</dbReference>
<name>A0A4V6P682_9BACT</name>
<dbReference type="InterPro" id="IPR021428">
    <property type="entry name" value="DUF3078"/>
</dbReference>
<dbReference type="Proteomes" id="UP000295164">
    <property type="component" value="Unassembled WGS sequence"/>
</dbReference>
<evidence type="ECO:0000313" key="3">
    <source>
        <dbReference type="Proteomes" id="UP000295164"/>
    </source>
</evidence>
<gene>
    <name evidence="2" type="ORF">E0486_04895</name>
</gene>
<protein>
    <submittedName>
        <fullName evidence="2">DUF3078 domain-containing protein</fullName>
    </submittedName>
</protein>
<dbReference type="OrthoDB" id="1495718at2"/>
<dbReference type="Pfam" id="PF11276">
    <property type="entry name" value="DUF3078"/>
    <property type="match status" value="1"/>
</dbReference>
<comment type="caution">
    <text evidence="2">The sequence shown here is derived from an EMBL/GenBank/DDBJ whole genome shotgun (WGS) entry which is preliminary data.</text>
</comment>
<keyword evidence="1" id="KW-0732">Signal</keyword>
<evidence type="ECO:0000256" key="1">
    <source>
        <dbReference type="SAM" id="SignalP"/>
    </source>
</evidence>